<reference evidence="4" key="2">
    <citation type="submission" date="2021-04" db="EMBL/GenBank/DDBJ databases">
        <authorList>
            <person name="Gilroy R."/>
        </authorList>
    </citation>
    <scope>NUCLEOTIDE SEQUENCE</scope>
    <source>
        <strain evidence="4">1068</strain>
    </source>
</reference>
<evidence type="ECO:0000256" key="2">
    <source>
        <dbReference type="SAM" id="Phobius"/>
    </source>
</evidence>
<feature type="transmembrane region" description="Helical" evidence="2">
    <location>
        <begin position="111"/>
        <end position="131"/>
    </location>
</feature>
<feature type="transmembrane region" description="Helical" evidence="2">
    <location>
        <begin position="136"/>
        <end position="153"/>
    </location>
</feature>
<feature type="transmembrane region" description="Helical" evidence="2">
    <location>
        <begin position="188"/>
        <end position="211"/>
    </location>
</feature>
<reference evidence="4" key="1">
    <citation type="journal article" date="2021" name="PeerJ">
        <title>Extensive microbial diversity within the chicken gut microbiome revealed by metagenomics and culture.</title>
        <authorList>
            <person name="Gilroy R."/>
            <person name="Ravi A."/>
            <person name="Getino M."/>
            <person name="Pursley I."/>
            <person name="Horton D.L."/>
            <person name="Alikhan N.F."/>
            <person name="Baker D."/>
            <person name="Gharbi K."/>
            <person name="Hall N."/>
            <person name="Watson M."/>
            <person name="Adriaenssens E.M."/>
            <person name="Foster-Nyarko E."/>
            <person name="Jarju S."/>
            <person name="Secka A."/>
            <person name="Antonio M."/>
            <person name="Oren A."/>
            <person name="Chaudhuri R.R."/>
            <person name="La Ragione R."/>
            <person name="Hildebrand F."/>
            <person name="Pallen M.J."/>
        </authorList>
    </citation>
    <scope>NUCLEOTIDE SEQUENCE</scope>
    <source>
        <strain evidence="4">1068</strain>
    </source>
</reference>
<feature type="region of interest" description="Disordered" evidence="1">
    <location>
        <begin position="560"/>
        <end position="609"/>
    </location>
</feature>
<organism evidence="4 5">
    <name type="scientific">Candidatus Blautia pullicola</name>
    <dbReference type="NCBI Taxonomy" id="2838498"/>
    <lineage>
        <taxon>Bacteria</taxon>
        <taxon>Bacillati</taxon>
        <taxon>Bacillota</taxon>
        <taxon>Clostridia</taxon>
        <taxon>Lachnospirales</taxon>
        <taxon>Lachnospiraceae</taxon>
        <taxon>Blautia</taxon>
    </lineage>
</organism>
<evidence type="ECO:0000259" key="3">
    <source>
        <dbReference type="SMART" id="SM00460"/>
    </source>
</evidence>
<dbReference type="Proteomes" id="UP000824056">
    <property type="component" value="Unassembled WGS sequence"/>
</dbReference>
<dbReference type="Pfam" id="PF01841">
    <property type="entry name" value="Transglut_core"/>
    <property type="match status" value="1"/>
</dbReference>
<dbReference type="SUPFAM" id="SSF54001">
    <property type="entry name" value="Cysteine proteinases"/>
    <property type="match status" value="1"/>
</dbReference>
<dbReference type="PANTHER" id="PTHR42736:SF1">
    <property type="entry name" value="PROTEIN-GLUTAMINE GAMMA-GLUTAMYLTRANSFERASE"/>
    <property type="match status" value="1"/>
</dbReference>
<feature type="compositionally biased region" description="Basic and acidic residues" evidence="1">
    <location>
        <begin position="592"/>
        <end position="605"/>
    </location>
</feature>
<protein>
    <submittedName>
        <fullName evidence="4">Transglutaminase-like domain-containing protein</fullName>
    </submittedName>
</protein>
<feature type="transmembrane region" description="Helical" evidence="2">
    <location>
        <begin position="58"/>
        <end position="74"/>
    </location>
</feature>
<feature type="transmembrane region" description="Helical" evidence="2">
    <location>
        <begin position="617"/>
        <end position="640"/>
    </location>
</feature>
<dbReference type="InterPro" id="IPR052901">
    <property type="entry name" value="Bact_TGase-like"/>
</dbReference>
<evidence type="ECO:0000313" key="4">
    <source>
        <dbReference type="EMBL" id="HIZ65570.1"/>
    </source>
</evidence>
<dbReference type="InterPro" id="IPR038765">
    <property type="entry name" value="Papain-like_cys_pep_sf"/>
</dbReference>
<dbReference type="InterPro" id="IPR021878">
    <property type="entry name" value="TgpA_N"/>
</dbReference>
<proteinExistence type="predicted"/>
<dbReference type="SMART" id="SM00460">
    <property type="entry name" value="TGc"/>
    <property type="match status" value="1"/>
</dbReference>
<comment type="caution">
    <text evidence="4">The sequence shown here is derived from an EMBL/GenBank/DDBJ whole genome shotgun (WGS) entry which is preliminary data.</text>
</comment>
<dbReference type="AlphaFoldDB" id="A0A9D2JS36"/>
<feature type="compositionally biased region" description="Polar residues" evidence="1">
    <location>
        <begin position="561"/>
        <end position="578"/>
    </location>
</feature>
<dbReference type="EMBL" id="DXBG01000164">
    <property type="protein sequence ID" value="HIZ65570.1"/>
    <property type="molecule type" value="Genomic_DNA"/>
</dbReference>
<dbReference type="Gene3D" id="3.10.620.30">
    <property type="match status" value="1"/>
</dbReference>
<feature type="transmembrane region" description="Helical" evidence="2">
    <location>
        <begin position="7"/>
        <end position="26"/>
    </location>
</feature>
<feature type="domain" description="Transglutaminase-like" evidence="3">
    <location>
        <begin position="483"/>
        <end position="559"/>
    </location>
</feature>
<sequence>MKKFLYSYLFFCLTGLGFLLCFLEIFPSSLETSWLFSLCLFLPLAFALLHYTKCRAQFSIPLLLLLTGFCWIKREEIFLQSSLMFQRIKAILEELYSLSPSSSYHEIEGPGEYVCLLLLTLYFLFLLLAVLKKRKAIFFCLLLLAIIPGYVVNLPPARTALGCFLAAFLLWEEAVFPKNPLKQWLPKTGFLLVLYGLCAWVLTPALSPWLFQNSQKLHSFINQTGARLFDNKAAQAPSAASDDSESRAFTYEIKEKTQTISNIAPAYTGQSMFHFSADRLLQDTFYLRGFIGQDYNNGSWTAPDKNQWYLYAQQNNLSKEEAAKFYGQPYKLGESLDTYTYSLEFYFSPAFSYLPYGSEVLEDSPGETNAFPAEALVSRGCFPLSLSTAPQLLGQEVEESSSLSASYRNFSQDFYTSWEAQEMALVQEELESLPVYSSMPENPDIEDITKAAGEIQNFLWEHATYSLSMETPPKTVSRLEDFLYGQKKGFCVHFATAGTLLFRMYGIPARYVSGYAFPASLLDENVQGHYSGDIPDSTAHAWTEIYIDSIGWVPVEVTPSAEESGSSTDLPNTDSSQDIPEEDNPENQQSQQKDDTSSALEKENAGKSPAPSSAIRLVLVFFKYLLYVLLTLFFFAAVLLTRQNILFRKRLGYLSSGPRRAYLCIFKSLTKLFLLSYPVEGKHMGDQEFYQALTEKLPPEKRDGFLDLYWEAQAFAFGPKAPKAKDIRSLRSHYLFARKEFLASQTPVSRLYYRFIRVL</sequence>
<keyword evidence="2" id="KW-0472">Membrane</keyword>
<keyword evidence="2" id="KW-1133">Transmembrane helix</keyword>
<accession>A0A9D2JS36</accession>
<dbReference type="Pfam" id="PF11992">
    <property type="entry name" value="TgpA_N"/>
    <property type="match status" value="1"/>
</dbReference>
<gene>
    <name evidence="4" type="ORF">H9809_06705</name>
</gene>
<dbReference type="InterPro" id="IPR002931">
    <property type="entry name" value="Transglutaminase-like"/>
</dbReference>
<feature type="transmembrane region" description="Helical" evidence="2">
    <location>
        <begin position="159"/>
        <end position="176"/>
    </location>
</feature>
<name>A0A9D2JS36_9FIRM</name>
<keyword evidence="2" id="KW-0812">Transmembrane</keyword>
<feature type="transmembrane region" description="Helical" evidence="2">
    <location>
        <begin position="32"/>
        <end position="51"/>
    </location>
</feature>
<evidence type="ECO:0000256" key="1">
    <source>
        <dbReference type="SAM" id="MobiDB-lite"/>
    </source>
</evidence>
<dbReference type="PANTHER" id="PTHR42736">
    <property type="entry name" value="PROTEIN-GLUTAMINE GAMMA-GLUTAMYLTRANSFERASE"/>
    <property type="match status" value="1"/>
</dbReference>
<evidence type="ECO:0000313" key="5">
    <source>
        <dbReference type="Proteomes" id="UP000824056"/>
    </source>
</evidence>